<feature type="binding site" evidence="4">
    <location>
        <position position="158"/>
    </location>
    <ligand>
        <name>Mn(2+)</name>
        <dbReference type="ChEBI" id="CHEBI:29035"/>
        <label>1</label>
    </ligand>
</feature>
<reference evidence="6 7" key="1">
    <citation type="submission" date="2019-06" db="EMBL/GenBank/DDBJ databases">
        <title>Genome sequence of Rhodobacteraceae bacterium D4M1.</title>
        <authorList>
            <person name="Cao J."/>
        </authorList>
    </citation>
    <scope>NUCLEOTIDE SEQUENCE [LARGE SCALE GENOMIC DNA]</scope>
    <source>
        <strain evidence="6 7">D4M1</strain>
    </source>
</reference>
<evidence type="ECO:0000256" key="3">
    <source>
        <dbReference type="ARBA" id="ARBA00022801"/>
    </source>
</evidence>
<dbReference type="Pfam" id="PF00491">
    <property type="entry name" value="Arginase"/>
    <property type="match status" value="1"/>
</dbReference>
<dbReference type="GO" id="GO:0046872">
    <property type="term" value="F:metal ion binding"/>
    <property type="evidence" value="ECO:0007669"/>
    <property type="project" value="UniProtKB-KW"/>
</dbReference>
<dbReference type="PANTHER" id="PTHR11358">
    <property type="entry name" value="ARGINASE/AGMATINASE"/>
    <property type="match status" value="1"/>
</dbReference>
<dbReference type="GO" id="GO:0008783">
    <property type="term" value="F:agmatinase activity"/>
    <property type="evidence" value="ECO:0007669"/>
    <property type="project" value="UniProtKB-EC"/>
</dbReference>
<sequence length="317" mass="33984">MSDFRRDYAFTAPDARATTHDEYMYAGALSFCRRKYATSLEGADVAVMGVPFDTAVTNRPGTRFGPRAVRAASTNLAWARAWPSAFDPFERLSVVDYGDIWCDHGHPEQVPHDIEAAIAAVLAQGVKTLLIGGDHFTTYPALKAHAAKHGPLALIHFDAHTDTWSDGDGPKRIDHGTMFWHAVHEGLIDPAHSIQVGIRTTNDDPLGILIRDAAEVHETPLSETVAAIRNRVGDAPCYLTFDIDCLDPAFAPGTGTPVVGGLSTHQAMTLLRGLAGLDIRGADVVEVSPAYDVGEITALAGATVALQMLCLYAECPA</sequence>
<dbReference type="SUPFAM" id="SSF52768">
    <property type="entry name" value="Arginase/deacetylase"/>
    <property type="match status" value="1"/>
</dbReference>
<dbReference type="PROSITE" id="PS01053">
    <property type="entry name" value="ARGINASE_1"/>
    <property type="match status" value="1"/>
</dbReference>
<organism evidence="6 7">
    <name type="scientific">Paroceanicella profunda</name>
    <dbReference type="NCBI Taxonomy" id="2579971"/>
    <lineage>
        <taxon>Bacteria</taxon>
        <taxon>Pseudomonadati</taxon>
        <taxon>Pseudomonadota</taxon>
        <taxon>Alphaproteobacteria</taxon>
        <taxon>Rhodobacterales</taxon>
        <taxon>Paracoccaceae</taxon>
        <taxon>Paroceanicella</taxon>
    </lineage>
</organism>
<comment type="cofactor">
    <cofactor evidence="4">
        <name>Mn(2+)</name>
        <dbReference type="ChEBI" id="CHEBI:29035"/>
    </cofactor>
    <text evidence="4">Binds 2 manganese ions per subunit.</text>
</comment>
<gene>
    <name evidence="6" type="primary">speB</name>
    <name evidence="6" type="ORF">FDP22_03320</name>
</gene>
<dbReference type="GO" id="GO:0033389">
    <property type="term" value="P:putrescine biosynthetic process from arginine, via agmatine"/>
    <property type="evidence" value="ECO:0007669"/>
    <property type="project" value="TreeGrafter"/>
</dbReference>
<proteinExistence type="inferred from homology"/>
<keyword evidence="2 4" id="KW-0479">Metal-binding</keyword>
<keyword evidence="7" id="KW-1185">Reference proteome</keyword>
<comment type="similarity">
    <text evidence="1">Belongs to the arginase family. Agmatinase subfamily.</text>
</comment>
<dbReference type="PANTHER" id="PTHR11358:SF26">
    <property type="entry name" value="GUANIDINO ACID HYDROLASE, MITOCHONDRIAL"/>
    <property type="match status" value="1"/>
</dbReference>
<dbReference type="EMBL" id="CP040818">
    <property type="protein sequence ID" value="QDL90899.1"/>
    <property type="molecule type" value="Genomic_DNA"/>
</dbReference>
<dbReference type="InterPro" id="IPR020855">
    <property type="entry name" value="Ureohydrolase_Mn_BS"/>
</dbReference>
<name>A0A5B8FWL7_9RHOB</name>
<dbReference type="EC" id="3.5.3.11" evidence="6"/>
<evidence type="ECO:0000313" key="6">
    <source>
        <dbReference type="EMBL" id="QDL90899.1"/>
    </source>
</evidence>
<protein>
    <submittedName>
        <fullName evidence="6">Agmatinase</fullName>
        <ecNumber evidence="6">3.5.3.11</ecNumber>
    </submittedName>
</protein>
<dbReference type="PROSITE" id="PS51409">
    <property type="entry name" value="ARGINASE_2"/>
    <property type="match status" value="1"/>
</dbReference>
<feature type="binding site" evidence="4">
    <location>
        <position position="162"/>
    </location>
    <ligand>
        <name>Mn(2+)</name>
        <dbReference type="ChEBI" id="CHEBI:29035"/>
        <label>1</label>
    </ligand>
</feature>
<keyword evidence="4" id="KW-0464">Manganese</keyword>
<evidence type="ECO:0000256" key="4">
    <source>
        <dbReference type="PIRSR" id="PIRSR036979-1"/>
    </source>
</evidence>
<accession>A0A5B8FWL7</accession>
<dbReference type="InterPro" id="IPR023696">
    <property type="entry name" value="Ureohydrolase_dom_sf"/>
</dbReference>
<dbReference type="NCBIfam" id="TIGR01230">
    <property type="entry name" value="agmatinase"/>
    <property type="match status" value="1"/>
</dbReference>
<dbReference type="Gene3D" id="3.40.800.10">
    <property type="entry name" value="Ureohydrolase domain"/>
    <property type="match status" value="1"/>
</dbReference>
<evidence type="ECO:0000256" key="1">
    <source>
        <dbReference type="ARBA" id="ARBA00009227"/>
    </source>
</evidence>
<feature type="binding site" evidence="4">
    <location>
        <position position="135"/>
    </location>
    <ligand>
        <name>Mn(2+)</name>
        <dbReference type="ChEBI" id="CHEBI:29035"/>
        <label>1</label>
    </ligand>
</feature>
<dbReference type="AlphaFoldDB" id="A0A5B8FWL7"/>
<evidence type="ECO:0000256" key="2">
    <source>
        <dbReference type="ARBA" id="ARBA00022723"/>
    </source>
</evidence>
<dbReference type="Proteomes" id="UP000305888">
    <property type="component" value="Chromosome"/>
</dbReference>
<feature type="binding site" evidence="4">
    <location>
        <position position="244"/>
    </location>
    <ligand>
        <name>Mn(2+)</name>
        <dbReference type="ChEBI" id="CHEBI:29035"/>
        <label>1</label>
    </ligand>
</feature>
<dbReference type="KEGG" id="ppru:FDP22_03320"/>
<dbReference type="InterPro" id="IPR005925">
    <property type="entry name" value="Agmatinase-rel"/>
</dbReference>
<feature type="binding site" evidence="4">
    <location>
        <position position="242"/>
    </location>
    <ligand>
        <name>Mn(2+)</name>
        <dbReference type="ChEBI" id="CHEBI:29035"/>
        <label>1</label>
    </ligand>
</feature>
<evidence type="ECO:0000313" key="7">
    <source>
        <dbReference type="Proteomes" id="UP000305888"/>
    </source>
</evidence>
<dbReference type="NCBIfam" id="NF002564">
    <property type="entry name" value="PRK02190.1"/>
    <property type="match status" value="1"/>
</dbReference>
<keyword evidence="3 5" id="KW-0378">Hydrolase</keyword>
<dbReference type="CDD" id="cd11592">
    <property type="entry name" value="Agmatinase_PAH"/>
    <property type="match status" value="1"/>
</dbReference>
<feature type="binding site" evidence="4">
    <location>
        <position position="160"/>
    </location>
    <ligand>
        <name>Mn(2+)</name>
        <dbReference type="ChEBI" id="CHEBI:29035"/>
        <label>1</label>
    </ligand>
</feature>
<dbReference type="RefSeq" id="WP_138577537.1">
    <property type="nucleotide sequence ID" value="NZ_CP040818.1"/>
</dbReference>
<dbReference type="OrthoDB" id="9788689at2"/>
<dbReference type="PIRSF" id="PIRSF036979">
    <property type="entry name" value="Arginase"/>
    <property type="match status" value="1"/>
</dbReference>
<dbReference type="InterPro" id="IPR006035">
    <property type="entry name" value="Ureohydrolase"/>
</dbReference>
<evidence type="ECO:0000256" key="5">
    <source>
        <dbReference type="RuleBase" id="RU003684"/>
    </source>
</evidence>